<accession>A0A9P1CZB3</accession>
<evidence type="ECO:0000256" key="7">
    <source>
        <dbReference type="ARBA" id="ARBA00023004"/>
    </source>
</evidence>
<protein>
    <submittedName>
        <fullName evidence="12">Anamorsin homolog (Fe-S cluster assembly protein DRE2 homolog)</fullName>
    </submittedName>
</protein>
<evidence type="ECO:0000256" key="5">
    <source>
        <dbReference type="ARBA" id="ARBA00022490"/>
    </source>
</evidence>
<comment type="similarity">
    <text evidence="3">Belongs to the anamorsin family.</text>
</comment>
<dbReference type="GO" id="GO:0051539">
    <property type="term" value="F:4 iron, 4 sulfur cluster binding"/>
    <property type="evidence" value="ECO:0007669"/>
    <property type="project" value="UniProtKB-KW"/>
</dbReference>
<evidence type="ECO:0000256" key="4">
    <source>
        <dbReference type="ARBA" id="ARBA00022485"/>
    </source>
</evidence>
<comment type="caution">
    <text evidence="11">The sequence shown here is derived from an EMBL/GenBank/DDBJ whole genome shotgun (WGS) entry which is preliminary data.</text>
</comment>
<evidence type="ECO:0000256" key="8">
    <source>
        <dbReference type="ARBA" id="ARBA00023014"/>
    </source>
</evidence>
<keyword evidence="4" id="KW-0004">4Fe-4S</keyword>
<dbReference type="OrthoDB" id="442647at2759"/>
<evidence type="ECO:0000256" key="1">
    <source>
        <dbReference type="ARBA" id="ARBA00001966"/>
    </source>
</evidence>
<dbReference type="PANTHER" id="PTHR13273">
    <property type="entry name" value="ANAMORSIN"/>
    <property type="match status" value="1"/>
</dbReference>
<comment type="subcellular location">
    <subcellularLocation>
        <location evidence="2">Cytoplasm</location>
    </subcellularLocation>
</comment>
<dbReference type="GO" id="GO:0046872">
    <property type="term" value="F:metal ion binding"/>
    <property type="evidence" value="ECO:0007669"/>
    <property type="project" value="UniProtKB-KW"/>
</dbReference>
<dbReference type="EMBL" id="CAMXCT010002871">
    <property type="protein sequence ID" value="CAI4000994.1"/>
    <property type="molecule type" value="Genomic_DNA"/>
</dbReference>
<feature type="domain" description="Anamorsin C-terminal" evidence="10">
    <location>
        <begin position="66"/>
        <end position="134"/>
    </location>
</feature>
<dbReference type="GO" id="GO:0005737">
    <property type="term" value="C:cytoplasm"/>
    <property type="evidence" value="ECO:0007669"/>
    <property type="project" value="UniProtKB-SubCell"/>
</dbReference>
<dbReference type="Pfam" id="PF05093">
    <property type="entry name" value="CIAPIN1"/>
    <property type="match status" value="1"/>
</dbReference>
<keyword evidence="7" id="KW-0408">Iron</keyword>
<evidence type="ECO:0000256" key="9">
    <source>
        <dbReference type="ARBA" id="ARBA00023128"/>
    </source>
</evidence>
<proteinExistence type="inferred from homology"/>
<evidence type="ECO:0000313" key="13">
    <source>
        <dbReference type="Proteomes" id="UP001152797"/>
    </source>
</evidence>
<dbReference type="Proteomes" id="UP001152797">
    <property type="component" value="Unassembled WGS sequence"/>
</dbReference>
<comment type="cofactor">
    <cofactor evidence="1">
        <name>[4Fe-4S] cluster</name>
        <dbReference type="ChEBI" id="CHEBI:49883"/>
    </cofactor>
</comment>
<reference evidence="11" key="1">
    <citation type="submission" date="2022-10" db="EMBL/GenBank/DDBJ databases">
        <authorList>
            <person name="Chen Y."/>
            <person name="Dougan E. K."/>
            <person name="Chan C."/>
            <person name="Rhodes N."/>
            <person name="Thang M."/>
        </authorList>
    </citation>
    <scope>NUCLEOTIDE SEQUENCE</scope>
</reference>
<gene>
    <name evidence="11" type="ORF">C1SCF055_LOCUS27072</name>
</gene>
<dbReference type="EMBL" id="CAMXCT030002871">
    <property type="protein sequence ID" value="CAL4788306.1"/>
    <property type="molecule type" value="Genomic_DNA"/>
</dbReference>
<keyword evidence="5" id="KW-0963">Cytoplasm</keyword>
<evidence type="ECO:0000313" key="11">
    <source>
        <dbReference type="EMBL" id="CAI4000994.1"/>
    </source>
</evidence>
<name>A0A9P1CZB3_9DINO</name>
<reference evidence="12 13" key="2">
    <citation type="submission" date="2024-05" db="EMBL/GenBank/DDBJ databases">
        <authorList>
            <person name="Chen Y."/>
            <person name="Shah S."/>
            <person name="Dougan E. K."/>
            <person name="Thang M."/>
            <person name="Chan C."/>
        </authorList>
    </citation>
    <scope>NUCLEOTIDE SEQUENCE [LARGE SCALE GENOMIC DNA]</scope>
</reference>
<evidence type="ECO:0000313" key="12">
    <source>
        <dbReference type="EMBL" id="CAL4788306.1"/>
    </source>
</evidence>
<evidence type="ECO:0000259" key="10">
    <source>
        <dbReference type="Pfam" id="PF05093"/>
    </source>
</evidence>
<organism evidence="11">
    <name type="scientific">Cladocopium goreaui</name>
    <dbReference type="NCBI Taxonomy" id="2562237"/>
    <lineage>
        <taxon>Eukaryota</taxon>
        <taxon>Sar</taxon>
        <taxon>Alveolata</taxon>
        <taxon>Dinophyceae</taxon>
        <taxon>Suessiales</taxon>
        <taxon>Symbiodiniaceae</taxon>
        <taxon>Cladocopium</taxon>
    </lineage>
</organism>
<dbReference type="PANTHER" id="PTHR13273:SF14">
    <property type="entry name" value="ANAMORSIN"/>
    <property type="match status" value="1"/>
</dbReference>
<evidence type="ECO:0000256" key="3">
    <source>
        <dbReference type="ARBA" id="ARBA00008169"/>
    </source>
</evidence>
<dbReference type="InterPro" id="IPR007785">
    <property type="entry name" value="Anamorsin"/>
</dbReference>
<keyword evidence="9" id="KW-0496">Mitochondrion</keyword>
<dbReference type="InterPro" id="IPR046408">
    <property type="entry name" value="CIAPIN1"/>
</dbReference>
<sequence>MSCGDFPRLVDLQQVSGSKTPLIEVDFQCSKPTWAAAPTANIMTIDEDALLGEVPAPVGKGKSDCSSQPKACANCSCGRKELEDKFGAEEAKQRLEQGKERSSCGSCYLGDAFRCETCPYRGLPAFKPGSKVELATGEILGTGQLDLRVADESVEDDLHFATA</sequence>
<dbReference type="GO" id="GO:0016226">
    <property type="term" value="P:iron-sulfur cluster assembly"/>
    <property type="evidence" value="ECO:0007669"/>
    <property type="project" value="InterPro"/>
</dbReference>
<keyword evidence="8" id="KW-0411">Iron-sulfur</keyword>
<keyword evidence="13" id="KW-1185">Reference proteome</keyword>
<dbReference type="EMBL" id="CAMXCT020002871">
    <property type="protein sequence ID" value="CAL1154369.1"/>
    <property type="molecule type" value="Genomic_DNA"/>
</dbReference>
<evidence type="ECO:0000256" key="6">
    <source>
        <dbReference type="ARBA" id="ARBA00022723"/>
    </source>
</evidence>
<keyword evidence="6" id="KW-0479">Metal-binding</keyword>
<dbReference type="AlphaFoldDB" id="A0A9P1CZB3"/>
<evidence type="ECO:0000256" key="2">
    <source>
        <dbReference type="ARBA" id="ARBA00004496"/>
    </source>
</evidence>